<dbReference type="Proteomes" id="UP000198814">
    <property type="component" value="Unassembled WGS sequence"/>
</dbReference>
<reference evidence="2" key="1">
    <citation type="submission" date="2016-10" db="EMBL/GenBank/DDBJ databases">
        <authorList>
            <person name="Varghese N."/>
            <person name="Submissions S."/>
        </authorList>
    </citation>
    <scope>NUCLEOTIDE SEQUENCE [LARGE SCALE GENOMIC DNA]</scope>
    <source>
        <strain evidence="2">Nm76</strain>
    </source>
</reference>
<evidence type="ECO:0000313" key="2">
    <source>
        <dbReference type="Proteomes" id="UP000198814"/>
    </source>
</evidence>
<sequence>MGVINLRAEKREISEYLATQLGMANESDRETLITALKRDSNSWVNYLNSARKAKRVN</sequence>
<keyword evidence="2" id="KW-1185">Reference proteome</keyword>
<gene>
    <name evidence="1" type="ORF">SAMN05216333_12047</name>
</gene>
<organism evidence="1 2">
    <name type="scientific">Nitrosomonas oligotropha</name>
    <dbReference type="NCBI Taxonomy" id="42354"/>
    <lineage>
        <taxon>Bacteria</taxon>
        <taxon>Pseudomonadati</taxon>
        <taxon>Pseudomonadota</taxon>
        <taxon>Betaproteobacteria</taxon>
        <taxon>Nitrosomonadales</taxon>
        <taxon>Nitrosomonadaceae</taxon>
        <taxon>Nitrosomonas</taxon>
    </lineage>
</organism>
<evidence type="ECO:0000313" key="1">
    <source>
        <dbReference type="EMBL" id="SEO82477.1"/>
    </source>
</evidence>
<name>A0A1H8SV37_9PROT</name>
<accession>A0A1H8SV37</accession>
<protein>
    <submittedName>
        <fullName evidence="1">Uncharacterized protein</fullName>
    </submittedName>
</protein>
<dbReference type="STRING" id="42354.SAMN05216333_12047"/>
<dbReference type="AlphaFoldDB" id="A0A1H8SV37"/>
<proteinExistence type="predicted"/>
<dbReference type="EMBL" id="FODO01000020">
    <property type="protein sequence ID" value="SEO82477.1"/>
    <property type="molecule type" value="Genomic_DNA"/>
</dbReference>